<gene>
    <name evidence="2" type="ORF">SAMN04488552_1709</name>
</gene>
<feature type="chain" id="PRO_5009255488" evidence="1">
    <location>
        <begin position="22"/>
        <end position="121"/>
    </location>
</feature>
<protein>
    <submittedName>
        <fullName evidence="2">MORN repeat variant</fullName>
    </submittedName>
</protein>
<evidence type="ECO:0000313" key="2">
    <source>
        <dbReference type="EMBL" id="SDR97925.1"/>
    </source>
</evidence>
<dbReference type="Pfam" id="PF07661">
    <property type="entry name" value="MORN_2"/>
    <property type="match status" value="2"/>
</dbReference>
<reference evidence="2 3" key="1">
    <citation type="submission" date="2016-10" db="EMBL/GenBank/DDBJ databases">
        <authorList>
            <person name="Varghese N."/>
            <person name="Submissions S."/>
        </authorList>
    </citation>
    <scope>NUCLEOTIDE SEQUENCE [LARGE SCALE GENOMIC DNA]</scope>
    <source>
        <strain evidence="2 3">Mar_2010_102</strain>
    </source>
</reference>
<keyword evidence="1" id="KW-0732">Signal</keyword>
<evidence type="ECO:0000256" key="1">
    <source>
        <dbReference type="SAM" id="SignalP"/>
    </source>
</evidence>
<proteinExistence type="predicted"/>
<dbReference type="EMBL" id="LT629745">
    <property type="protein sequence ID" value="SDR97925.1"/>
    <property type="molecule type" value="Genomic_DNA"/>
</dbReference>
<dbReference type="SUPFAM" id="SSF82185">
    <property type="entry name" value="Histone H3 K4-specific methyltransferase SET7/9 N-terminal domain"/>
    <property type="match status" value="1"/>
</dbReference>
<dbReference type="RefSeq" id="WP_026932705.1">
    <property type="nucleotide sequence ID" value="NZ_LT629745.1"/>
</dbReference>
<dbReference type="AlphaFoldDB" id="A0A1H1NGN3"/>
<dbReference type="Gene3D" id="2.20.110.10">
    <property type="entry name" value="Histone H3 K4-specific methyltransferase SET7/9 N-terminal domain"/>
    <property type="match status" value="1"/>
</dbReference>
<name>A0A1H1NGN3_9FLAO</name>
<dbReference type="Proteomes" id="UP000198858">
    <property type="component" value="Chromosome I"/>
</dbReference>
<keyword evidence="3" id="KW-1185">Reference proteome</keyword>
<feature type="signal peptide" evidence="1">
    <location>
        <begin position="1"/>
        <end position="21"/>
    </location>
</feature>
<accession>A0A1H1NGN3</accession>
<dbReference type="STRING" id="1250231.SAMN04488552_1709"/>
<organism evidence="2 3">
    <name type="scientific">Christiangramia echinicola</name>
    <dbReference type="NCBI Taxonomy" id="279359"/>
    <lineage>
        <taxon>Bacteria</taxon>
        <taxon>Pseudomonadati</taxon>
        <taxon>Bacteroidota</taxon>
        <taxon>Flavobacteriia</taxon>
        <taxon>Flavobacteriales</taxon>
        <taxon>Flavobacteriaceae</taxon>
        <taxon>Christiangramia</taxon>
    </lineage>
</organism>
<dbReference type="InterPro" id="IPR011652">
    <property type="entry name" value="MORN_2"/>
</dbReference>
<evidence type="ECO:0000313" key="3">
    <source>
        <dbReference type="Proteomes" id="UP000198858"/>
    </source>
</evidence>
<sequence length="121" mass="13643">MKTIKNILLAGIFLVGGAAMSQNEDEKPVFENQGDLIKGTFYYEDGSVRQEGTYKDGRLHGEWISYNQDGKKTAIANYENGKKSGKWFFWSEDKLTEVDYQNSVIASVNSWKSDSSLVSNQ</sequence>